<comment type="pathway">
    <text evidence="4">Carbohydrate degradation; glycolysis; D-glyceraldehyde 3-phosphate from glycerone phosphate: step 1/1.</text>
</comment>
<dbReference type="InterPro" id="IPR035990">
    <property type="entry name" value="TIM_sf"/>
</dbReference>
<evidence type="ECO:0000256" key="5">
    <source>
        <dbReference type="SAM" id="SignalP"/>
    </source>
</evidence>
<evidence type="ECO:0000313" key="6">
    <source>
        <dbReference type="EMBL" id="KAL3810967.1"/>
    </source>
</evidence>
<comment type="pathway">
    <text evidence="4">Carbohydrate biosynthesis; gluconeogenesis.</text>
</comment>
<comment type="subunit">
    <text evidence="2">Homodimer.</text>
</comment>
<proteinExistence type="inferred from homology"/>
<evidence type="ECO:0000313" key="7">
    <source>
        <dbReference type="Proteomes" id="UP001530377"/>
    </source>
</evidence>
<dbReference type="InterPro" id="IPR020861">
    <property type="entry name" value="Triosephosphate_isomerase_AS"/>
</dbReference>
<dbReference type="GO" id="GO:0006096">
    <property type="term" value="P:glycolytic process"/>
    <property type="evidence" value="ECO:0007669"/>
    <property type="project" value="UniProtKB-KW"/>
</dbReference>
<dbReference type="Proteomes" id="UP001530377">
    <property type="component" value="Unassembled WGS sequence"/>
</dbReference>
<organism evidence="6 7">
    <name type="scientific">Cyclostephanos tholiformis</name>
    <dbReference type="NCBI Taxonomy" id="382380"/>
    <lineage>
        <taxon>Eukaryota</taxon>
        <taxon>Sar</taxon>
        <taxon>Stramenopiles</taxon>
        <taxon>Ochrophyta</taxon>
        <taxon>Bacillariophyta</taxon>
        <taxon>Coscinodiscophyceae</taxon>
        <taxon>Thalassiosirophycidae</taxon>
        <taxon>Stephanodiscales</taxon>
        <taxon>Stephanodiscaceae</taxon>
        <taxon>Cyclostephanos</taxon>
    </lineage>
</organism>
<dbReference type="EC" id="5.3.1.1" evidence="4"/>
<comment type="catalytic activity">
    <reaction evidence="4">
        <text>D-glyceraldehyde 3-phosphate = dihydroxyacetone phosphate</text>
        <dbReference type="Rhea" id="RHEA:18585"/>
        <dbReference type="ChEBI" id="CHEBI:57642"/>
        <dbReference type="ChEBI" id="CHEBI:59776"/>
        <dbReference type="EC" id="5.3.1.1"/>
    </reaction>
</comment>
<evidence type="ECO:0000256" key="4">
    <source>
        <dbReference type="RuleBase" id="RU363013"/>
    </source>
</evidence>
<dbReference type="EMBL" id="JALLPB020000290">
    <property type="protein sequence ID" value="KAL3810967.1"/>
    <property type="molecule type" value="Genomic_DNA"/>
</dbReference>
<sequence>MWQFIMSWHHVDRVALLLLLIFLRQVKSLPQNHDQNKRLFLGCNWKCSIETTDEVDELCDALNRMWRSLTKDEKRKVELCVNPPFVYLDRVRMRLTGEISLGSQNVFDARGPNIGNTGTTTAKMLRSLGCSSVLLGHSDRRNNLYETDELISDKLKKALSAGLGVTLTIGELPYQRRWGLALVALRKQLSVAMKGIEPDEWNRIVIAYEPVWAVGEGATPCSPEEAQRIGSYLRRLITKRVSPDAAAACRLTYTGSVNEKNAAEYASLEDVDGFVVGRAGLDTTSLRSIIYTLASSSE</sequence>
<evidence type="ECO:0000256" key="1">
    <source>
        <dbReference type="ARBA" id="ARBA00007422"/>
    </source>
</evidence>
<reference evidence="6 7" key="1">
    <citation type="submission" date="2024-10" db="EMBL/GenBank/DDBJ databases">
        <title>Updated reference genomes for cyclostephanoid diatoms.</title>
        <authorList>
            <person name="Roberts W.R."/>
            <person name="Alverson A.J."/>
        </authorList>
    </citation>
    <scope>NUCLEOTIDE SEQUENCE [LARGE SCALE GENOMIC DNA]</scope>
    <source>
        <strain evidence="6 7">AJA228-03</strain>
    </source>
</reference>
<dbReference type="PROSITE" id="PS00171">
    <property type="entry name" value="TIM_1"/>
    <property type="match status" value="1"/>
</dbReference>
<dbReference type="PANTHER" id="PTHR21139:SF2">
    <property type="entry name" value="TRIOSEPHOSPHATE ISOMERASE"/>
    <property type="match status" value="1"/>
</dbReference>
<keyword evidence="4" id="KW-0324">Glycolysis</keyword>
<evidence type="ECO:0000256" key="3">
    <source>
        <dbReference type="ARBA" id="ARBA00023235"/>
    </source>
</evidence>
<accession>A0ABD3RF45</accession>
<name>A0ABD3RF45_9STRA</name>
<dbReference type="SUPFAM" id="SSF51351">
    <property type="entry name" value="Triosephosphate isomerase (TIM)"/>
    <property type="match status" value="1"/>
</dbReference>
<keyword evidence="5" id="KW-0732">Signal</keyword>
<comment type="caution">
    <text evidence="6">The sequence shown here is derived from an EMBL/GenBank/DDBJ whole genome shotgun (WGS) entry which is preliminary data.</text>
</comment>
<comment type="similarity">
    <text evidence="1 4">Belongs to the triosephosphate isomerase family.</text>
</comment>
<protein>
    <recommendedName>
        <fullName evidence="4">Triosephosphate isomerase</fullName>
        <ecNumber evidence="4">5.3.1.1</ecNumber>
    </recommendedName>
</protein>
<keyword evidence="7" id="KW-1185">Reference proteome</keyword>
<dbReference type="InterPro" id="IPR013785">
    <property type="entry name" value="Aldolase_TIM"/>
</dbReference>
<feature type="chain" id="PRO_5044748138" description="Triosephosphate isomerase" evidence="5">
    <location>
        <begin position="29"/>
        <end position="298"/>
    </location>
</feature>
<dbReference type="NCBIfam" id="TIGR00419">
    <property type="entry name" value="tim"/>
    <property type="match status" value="1"/>
</dbReference>
<keyword evidence="3 4" id="KW-0413">Isomerase</keyword>
<dbReference type="Gene3D" id="3.20.20.70">
    <property type="entry name" value="Aldolase class I"/>
    <property type="match status" value="1"/>
</dbReference>
<dbReference type="PROSITE" id="PS51440">
    <property type="entry name" value="TIM_2"/>
    <property type="match status" value="1"/>
</dbReference>
<gene>
    <name evidence="6" type="ORF">ACHAXA_005383</name>
</gene>
<dbReference type="PANTHER" id="PTHR21139">
    <property type="entry name" value="TRIOSEPHOSPHATE ISOMERASE"/>
    <property type="match status" value="1"/>
</dbReference>
<dbReference type="Pfam" id="PF00121">
    <property type="entry name" value="TIM"/>
    <property type="match status" value="1"/>
</dbReference>
<feature type="signal peptide" evidence="5">
    <location>
        <begin position="1"/>
        <end position="28"/>
    </location>
</feature>
<dbReference type="AlphaFoldDB" id="A0ABD3RF45"/>
<dbReference type="GO" id="GO:0004807">
    <property type="term" value="F:triose-phosphate isomerase activity"/>
    <property type="evidence" value="ECO:0007669"/>
    <property type="project" value="UniProtKB-EC"/>
</dbReference>
<evidence type="ECO:0000256" key="2">
    <source>
        <dbReference type="ARBA" id="ARBA00011738"/>
    </source>
</evidence>
<keyword evidence="4" id="KW-0312">Gluconeogenesis</keyword>
<dbReference type="CDD" id="cd00311">
    <property type="entry name" value="TIM"/>
    <property type="match status" value="1"/>
</dbReference>
<dbReference type="InterPro" id="IPR000652">
    <property type="entry name" value="Triosephosphate_isomerase"/>
</dbReference>
<dbReference type="GO" id="GO:0006094">
    <property type="term" value="P:gluconeogenesis"/>
    <property type="evidence" value="ECO:0007669"/>
    <property type="project" value="UniProtKB-KW"/>
</dbReference>